<dbReference type="PANTHER" id="PTHR42901">
    <property type="entry name" value="ALCOHOL DEHYDROGENASE"/>
    <property type="match status" value="1"/>
</dbReference>
<evidence type="ECO:0000256" key="1">
    <source>
        <dbReference type="ARBA" id="ARBA00006484"/>
    </source>
</evidence>
<dbReference type="Gene3D" id="3.40.50.720">
    <property type="entry name" value="NAD(P)-binding Rossmann-like Domain"/>
    <property type="match status" value="1"/>
</dbReference>
<proteinExistence type="inferred from homology"/>
<dbReference type="PANTHER" id="PTHR42901:SF1">
    <property type="entry name" value="ALCOHOL DEHYDROGENASE"/>
    <property type="match status" value="1"/>
</dbReference>
<dbReference type="GO" id="GO:0016616">
    <property type="term" value="F:oxidoreductase activity, acting on the CH-OH group of donors, NAD or NADP as acceptor"/>
    <property type="evidence" value="ECO:0007669"/>
    <property type="project" value="UniProtKB-ARBA"/>
</dbReference>
<dbReference type="Proteomes" id="UP001397290">
    <property type="component" value="Unassembled WGS sequence"/>
</dbReference>
<evidence type="ECO:0000313" key="6">
    <source>
        <dbReference type="Proteomes" id="UP001397290"/>
    </source>
</evidence>
<dbReference type="InterPro" id="IPR020904">
    <property type="entry name" value="Sc_DH/Rdtase_CS"/>
</dbReference>
<dbReference type="EMBL" id="JAAHCF010000324">
    <property type="protein sequence ID" value="KAK8145060.1"/>
    <property type="molecule type" value="Genomic_DNA"/>
</dbReference>
<gene>
    <name evidence="5" type="ORF">G3M48_004965</name>
</gene>
<evidence type="ECO:0000256" key="3">
    <source>
        <dbReference type="ARBA" id="ARBA00023002"/>
    </source>
</evidence>
<dbReference type="PRINTS" id="PR00080">
    <property type="entry name" value="SDRFAMILY"/>
</dbReference>
<accession>A0AAW0RSN1</accession>
<dbReference type="Pfam" id="PF00106">
    <property type="entry name" value="adh_short"/>
    <property type="match status" value="1"/>
</dbReference>
<reference evidence="5 6" key="1">
    <citation type="submission" date="2020-02" db="EMBL/GenBank/DDBJ databases">
        <title>Comparative genomics of the hypocrealean fungal genus Beauvera.</title>
        <authorList>
            <person name="Showalter D.N."/>
            <person name="Bushley K.E."/>
            <person name="Rehner S.A."/>
        </authorList>
    </citation>
    <scope>NUCLEOTIDE SEQUENCE [LARGE SCALE GENOMIC DNA]</scope>
    <source>
        <strain evidence="5 6">ARSEF4384</strain>
    </source>
</reference>
<keyword evidence="3" id="KW-0560">Oxidoreductase</keyword>
<sequence>MNLSPRPIHRLAPLYYASGPRYICPGPVSSSRRLVSTFSSPAIPQSPRTALLPAVARPRPAPFSLAANRLRISSFSRHFHTTPADRTMSPTSQVVPASAGQRLAGKTILITGASAGIGQACALEFALAQPHDLRLILAARRLETIKKIAADITGQVGDGVKILPLQLDVSKPDEVRAFVGELPDEYKNIDILINNAGGVRGVETVGNIAEADINVMFDTNVTGLINVTQAVLPVFLARPDGGAGDIVNIGSIAGREPYAGGSIYCATKAAVRSFTDSLRRETMHTKIRVMEVDPGATETLTSQRQEFSVIRFRGDKAKADATYAGMEPLTPQDIAEVIVFNVTRRQNVVIADSLIFPTSQAGVGPANMYRKTA</sequence>
<organism evidence="5 6">
    <name type="scientific">Beauveria asiatica</name>
    <dbReference type="NCBI Taxonomy" id="1069075"/>
    <lineage>
        <taxon>Eukaryota</taxon>
        <taxon>Fungi</taxon>
        <taxon>Dikarya</taxon>
        <taxon>Ascomycota</taxon>
        <taxon>Pezizomycotina</taxon>
        <taxon>Sordariomycetes</taxon>
        <taxon>Hypocreomycetidae</taxon>
        <taxon>Hypocreales</taxon>
        <taxon>Cordycipitaceae</taxon>
        <taxon>Beauveria</taxon>
    </lineage>
</organism>
<evidence type="ECO:0000313" key="5">
    <source>
        <dbReference type="EMBL" id="KAK8145060.1"/>
    </source>
</evidence>
<dbReference type="SUPFAM" id="SSF51735">
    <property type="entry name" value="NAD(P)-binding Rossmann-fold domains"/>
    <property type="match status" value="1"/>
</dbReference>
<name>A0AAW0RSN1_9HYPO</name>
<evidence type="ECO:0008006" key="7">
    <source>
        <dbReference type="Google" id="ProtNLM"/>
    </source>
</evidence>
<dbReference type="AlphaFoldDB" id="A0AAW0RSN1"/>
<keyword evidence="2" id="KW-0521">NADP</keyword>
<dbReference type="FunFam" id="3.40.50.720:FF:000047">
    <property type="entry name" value="NADP-dependent L-serine/L-allo-threonine dehydrogenase"/>
    <property type="match status" value="1"/>
</dbReference>
<protein>
    <recommendedName>
        <fullName evidence="7">Oxidoreductase</fullName>
    </recommendedName>
</protein>
<evidence type="ECO:0000256" key="4">
    <source>
        <dbReference type="RuleBase" id="RU000363"/>
    </source>
</evidence>
<dbReference type="PRINTS" id="PR00081">
    <property type="entry name" value="GDHRDH"/>
</dbReference>
<comment type="caution">
    <text evidence="5">The sequence shown here is derived from an EMBL/GenBank/DDBJ whole genome shotgun (WGS) entry which is preliminary data.</text>
</comment>
<comment type="similarity">
    <text evidence="1 4">Belongs to the short-chain dehydrogenases/reductases (SDR) family.</text>
</comment>
<keyword evidence="6" id="KW-1185">Reference proteome</keyword>
<dbReference type="InterPro" id="IPR036291">
    <property type="entry name" value="NAD(P)-bd_dom_sf"/>
</dbReference>
<dbReference type="PROSITE" id="PS00061">
    <property type="entry name" value="ADH_SHORT"/>
    <property type="match status" value="1"/>
</dbReference>
<dbReference type="InterPro" id="IPR002347">
    <property type="entry name" value="SDR_fam"/>
</dbReference>
<evidence type="ECO:0000256" key="2">
    <source>
        <dbReference type="ARBA" id="ARBA00022857"/>
    </source>
</evidence>